<dbReference type="PROSITE" id="PS50089">
    <property type="entry name" value="ZF_RING_2"/>
    <property type="match status" value="1"/>
</dbReference>
<dbReference type="OrthoDB" id="264917at2759"/>
<keyword evidence="1 3" id="KW-0479">Metal-binding</keyword>
<feature type="non-terminal residue" evidence="8">
    <location>
        <position position="227"/>
    </location>
</feature>
<name>A0A9C6X8W9_FRAOC</name>
<reference evidence="8" key="1">
    <citation type="journal article" date="2018" name="Proc. Natl. Acad. Sci. U.S.A.">
        <title>Phylogenomics and the evolution of hemipteroid insects.</title>
        <authorList>
            <person name="Johnson K.P."/>
            <person name="Dietrich C.H."/>
            <person name="Friedrich F."/>
            <person name="Beutel R.G."/>
            <person name="Wipfler B."/>
            <person name="Peters R.S."/>
            <person name="Allen J.M."/>
            <person name="Petersen M."/>
            <person name="Donath A."/>
            <person name="Walden K.K."/>
            <person name="Kozlov A.M."/>
            <person name="Podsiadlowski L."/>
            <person name="Mayer C."/>
            <person name="Meusemann K."/>
            <person name="Vasilikopoulos A."/>
            <person name="Waterhouse R.M."/>
            <person name="Cameron S.L."/>
            <person name="Weirauch C."/>
            <person name="Swanson D.R."/>
            <person name="Percy D.M."/>
            <person name="Hardy N.B."/>
            <person name="Terry I."/>
            <person name="Liu S."/>
            <person name="Zhou X."/>
            <person name="Misof B."/>
            <person name="Robertson H.M."/>
            <person name="Yoshizawa K."/>
        </authorList>
    </citation>
    <scope>NUCLEOTIDE SEQUENCE</scope>
    <source>
        <tissue evidence="8">Whole organism</tissue>
    </source>
</reference>
<dbReference type="InterPro" id="IPR001841">
    <property type="entry name" value="Znf_RING"/>
</dbReference>
<dbReference type="KEGG" id="foc:113212257"/>
<feature type="compositionally biased region" description="Polar residues" evidence="5">
    <location>
        <begin position="10"/>
        <end position="19"/>
    </location>
</feature>
<evidence type="ECO:0000256" key="1">
    <source>
        <dbReference type="ARBA" id="ARBA00022771"/>
    </source>
</evidence>
<dbReference type="RefSeq" id="XP_052131344.1">
    <property type="nucleotide sequence ID" value="XM_052275384.1"/>
</dbReference>
<gene>
    <name evidence="8" type="primary">LOC113212257</name>
</gene>
<dbReference type="Gene3D" id="1.25.40.10">
    <property type="entry name" value="Tetratricopeptide repeat domain"/>
    <property type="match status" value="1"/>
</dbReference>
<dbReference type="Proteomes" id="UP000504606">
    <property type="component" value="Unplaced"/>
</dbReference>
<sequence length="227" mass="24200">MESMERMAVGTSSSPSPSRGVTPPDLDLLLRYADALAKLGRVGESLHAFDRATRLAAGLAAGIAAPGAHPHAPRPALAADRLRTLAGALLEQVGVAGAPAGEGHDYRSTTRDSLTCPACDCVLQCPVTLPCGHTGCRRCLTGRDGRLSCPKCPYRTAPGVQVVTNVLVQRLVERWWGKELRAALLRDQGNALFHDGKVQDALRKYDEAVHLAPASPLLRSNRSHALY</sequence>
<organism evidence="7 8">
    <name type="scientific">Frankliniella occidentalis</name>
    <name type="common">Western flower thrips</name>
    <name type="synonym">Euthrips occidentalis</name>
    <dbReference type="NCBI Taxonomy" id="133901"/>
    <lineage>
        <taxon>Eukaryota</taxon>
        <taxon>Metazoa</taxon>
        <taxon>Ecdysozoa</taxon>
        <taxon>Arthropoda</taxon>
        <taxon>Hexapoda</taxon>
        <taxon>Insecta</taxon>
        <taxon>Pterygota</taxon>
        <taxon>Neoptera</taxon>
        <taxon>Paraneoptera</taxon>
        <taxon>Thysanoptera</taxon>
        <taxon>Terebrantia</taxon>
        <taxon>Thripoidea</taxon>
        <taxon>Thripidae</taxon>
        <taxon>Frankliniella</taxon>
    </lineage>
</organism>
<accession>A0A9C6X8W9</accession>
<evidence type="ECO:0000256" key="2">
    <source>
        <dbReference type="ARBA" id="ARBA00022833"/>
    </source>
</evidence>
<evidence type="ECO:0000259" key="6">
    <source>
        <dbReference type="PROSITE" id="PS50089"/>
    </source>
</evidence>
<dbReference type="SUPFAM" id="SSF48452">
    <property type="entry name" value="TPR-like"/>
    <property type="match status" value="1"/>
</dbReference>
<evidence type="ECO:0000256" key="3">
    <source>
        <dbReference type="PROSITE-ProRule" id="PRU00175"/>
    </source>
</evidence>
<feature type="region of interest" description="Disordered" evidence="5">
    <location>
        <begin position="1"/>
        <end position="22"/>
    </location>
</feature>
<dbReference type="PROSITE" id="PS50005">
    <property type="entry name" value="TPR"/>
    <property type="match status" value="1"/>
</dbReference>
<keyword evidence="4" id="KW-0802">TPR repeat</keyword>
<feature type="domain" description="RING-type" evidence="6">
    <location>
        <begin position="116"/>
        <end position="152"/>
    </location>
</feature>
<dbReference type="GO" id="GO:0005737">
    <property type="term" value="C:cytoplasm"/>
    <property type="evidence" value="ECO:0007669"/>
    <property type="project" value="UniProtKB-ARBA"/>
</dbReference>
<dbReference type="GO" id="GO:0061630">
    <property type="term" value="F:ubiquitin protein ligase activity"/>
    <property type="evidence" value="ECO:0007669"/>
    <property type="project" value="TreeGrafter"/>
</dbReference>
<evidence type="ECO:0000313" key="7">
    <source>
        <dbReference type="Proteomes" id="UP000504606"/>
    </source>
</evidence>
<protein>
    <submittedName>
        <fullName evidence="8">LON peptidase N-terminal domain and RING finger protein 3</fullName>
    </submittedName>
</protein>
<keyword evidence="1 3" id="KW-0863">Zinc-finger</keyword>
<dbReference type="SMART" id="SM00184">
    <property type="entry name" value="RING"/>
    <property type="match status" value="1"/>
</dbReference>
<dbReference type="AlphaFoldDB" id="A0A9C6X8W9"/>
<evidence type="ECO:0000256" key="5">
    <source>
        <dbReference type="SAM" id="MobiDB-lite"/>
    </source>
</evidence>
<proteinExistence type="predicted"/>
<dbReference type="InterPro" id="IPR019734">
    <property type="entry name" value="TPR_rpt"/>
</dbReference>
<feature type="repeat" description="TPR" evidence="4">
    <location>
        <begin position="182"/>
        <end position="215"/>
    </location>
</feature>
<evidence type="ECO:0000256" key="4">
    <source>
        <dbReference type="PROSITE-ProRule" id="PRU00339"/>
    </source>
</evidence>
<dbReference type="SUPFAM" id="SSF57850">
    <property type="entry name" value="RING/U-box"/>
    <property type="match status" value="1"/>
</dbReference>
<dbReference type="GeneID" id="113212257"/>
<dbReference type="Gene3D" id="3.30.40.10">
    <property type="entry name" value="Zinc/RING finger domain, C3HC4 (zinc finger)"/>
    <property type="match status" value="1"/>
</dbReference>
<dbReference type="PANTHER" id="PTHR23327:SF42">
    <property type="entry name" value="LON PEPTIDASE N-TERMINAL DOMAIN AND RING FINGER PROTEIN C14F5.10C"/>
    <property type="match status" value="1"/>
</dbReference>
<dbReference type="InterPro" id="IPR013083">
    <property type="entry name" value="Znf_RING/FYVE/PHD"/>
</dbReference>
<keyword evidence="7" id="KW-1185">Reference proteome</keyword>
<dbReference type="GO" id="GO:0008270">
    <property type="term" value="F:zinc ion binding"/>
    <property type="evidence" value="ECO:0007669"/>
    <property type="project" value="UniProtKB-KW"/>
</dbReference>
<keyword evidence="2" id="KW-0862">Zinc</keyword>
<reference evidence="8" key="2">
    <citation type="submission" date="2025-08" db="UniProtKB">
        <authorList>
            <consortium name="RefSeq"/>
        </authorList>
    </citation>
    <scope>IDENTIFICATION</scope>
    <source>
        <tissue evidence="8">Whole organism</tissue>
    </source>
</reference>
<dbReference type="PANTHER" id="PTHR23327">
    <property type="entry name" value="RING FINGER PROTEIN 127"/>
    <property type="match status" value="1"/>
</dbReference>
<dbReference type="InterPro" id="IPR011990">
    <property type="entry name" value="TPR-like_helical_dom_sf"/>
</dbReference>
<evidence type="ECO:0000313" key="8">
    <source>
        <dbReference type="RefSeq" id="XP_052131344.1"/>
    </source>
</evidence>